<organism evidence="2 3">
    <name type="scientific">Nocardiopsis alba (strain ATCC BAA-2165 / BE74)</name>
    <dbReference type="NCBI Taxonomy" id="1205910"/>
    <lineage>
        <taxon>Bacteria</taxon>
        <taxon>Bacillati</taxon>
        <taxon>Actinomycetota</taxon>
        <taxon>Actinomycetes</taxon>
        <taxon>Streptosporangiales</taxon>
        <taxon>Nocardiopsidaceae</taxon>
        <taxon>Nocardiopsis</taxon>
    </lineage>
</organism>
<dbReference type="AlphaFoldDB" id="J7LCR0"/>
<evidence type="ECO:0000313" key="3">
    <source>
        <dbReference type="Proteomes" id="UP000003779"/>
    </source>
</evidence>
<reference evidence="2 3" key="1">
    <citation type="journal article" date="2012" name="J. Bacteriol.">
        <title>Whole-Genome Sequence of Nocardiopsis alba Strain ATCC BAA-2165, Associated with Honeybees.</title>
        <authorList>
            <person name="Qiao J."/>
            <person name="Chen L."/>
            <person name="Li Y."/>
            <person name="Wang J."/>
            <person name="Zhang W."/>
            <person name="Chen S."/>
        </authorList>
    </citation>
    <scope>NUCLEOTIDE SEQUENCE [LARGE SCALE GENOMIC DNA]</scope>
    <source>
        <strain evidence="3">ATCC BAA-2165 / BE74</strain>
    </source>
</reference>
<protein>
    <submittedName>
        <fullName evidence="2">Uncharacterized protein</fullName>
    </submittedName>
</protein>
<name>J7LCR0_NOCAA</name>
<dbReference type="HOGENOM" id="CLU_2539152_0_0_11"/>
<dbReference type="Proteomes" id="UP000003779">
    <property type="component" value="Chromosome"/>
</dbReference>
<dbReference type="EMBL" id="CP003788">
    <property type="protein sequence ID" value="AFR08287.1"/>
    <property type="molecule type" value="Genomic_DNA"/>
</dbReference>
<evidence type="ECO:0000256" key="1">
    <source>
        <dbReference type="SAM" id="MobiDB-lite"/>
    </source>
</evidence>
<evidence type="ECO:0000313" key="2">
    <source>
        <dbReference type="EMBL" id="AFR08287.1"/>
    </source>
</evidence>
<dbReference type="KEGG" id="nal:B005_3635"/>
<feature type="region of interest" description="Disordered" evidence="1">
    <location>
        <begin position="1"/>
        <end position="31"/>
    </location>
</feature>
<dbReference type="PATRIC" id="fig|1205910.3.peg.3440"/>
<accession>J7LCR0</accession>
<dbReference type="STRING" id="1205910.B005_3635"/>
<reference evidence="3" key="2">
    <citation type="submission" date="2012-08" db="EMBL/GenBank/DDBJ databases">
        <title>Whole-genome sequence of Nocardiopsis alba strain ATCC BAA-2165 associated with honeybees.</title>
        <authorList>
            <person name="Qiao J."/>
            <person name="Chen L."/>
            <person name="Li Y."/>
            <person name="Wang J."/>
            <person name="Zhang W."/>
            <person name="Chen S."/>
        </authorList>
    </citation>
    <scope>NUCLEOTIDE SEQUENCE [LARGE SCALE GENOMIC DNA]</scope>
    <source>
        <strain evidence="3">ATCC BAA-2165 / BE74</strain>
    </source>
</reference>
<gene>
    <name evidence="2" type="ordered locus">B005_3635</name>
</gene>
<proteinExistence type="predicted"/>
<sequence length="83" mass="8564">MRAPLRGGRDGGPDGVGADRGVSLPGRTPPVPTATCGFGDRESEGVFHGSWTAYAAGEGRRALVVGLLARESRANVGKRESKT</sequence>